<dbReference type="InterPro" id="IPR000873">
    <property type="entry name" value="AMP-dep_synth/lig_dom"/>
</dbReference>
<dbReference type="SMART" id="SM00823">
    <property type="entry name" value="PKS_PP"/>
    <property type="match status" value="2"/>
</dbReference>
<dbReference type="Gene3D" id="3.30.559.10">
    <property type="entry name" value="Chloramphenicol acetyltransferase-like domain"/>
    <property type="match status" value="1"/>
</dbReference>
<dbReference type="CDD" id="cd05930">
    <property type="entry name" value="A_NRPS"/>
    <property type="match status" value="1"/>
</dbReference>
<dbReference type="SUPFAM" id="SSF47336">
    <property type="entry name" value="ACP-like"/>
    <property type="match status" value="2"/>
</dbReference>
<evidence type="ECO:0000313" key="6">
    <source>
        <dbReference type="EMBL" id="MFC7603902.1"/>
    </source>
</evidence>
<comment type="cofactor">
    <cofactor evidence="1">
        <name>pantetheine 4'-phosphate</name>
        <dbReference type="ChEBI" id="CHEBI:47942"/>
    </cofactor>
</comment>
<dbReference type="InterPro" id="IPR036736">
    <property type="entry name" value="ACP-like_sf"/>
</dbReference>
<dbReference type="PROSITE" id="PS50075">
    <property type="entry name" value="CARRIER"/>
    <property type="match status" value="2"/>
</dbReference>
<organism evidence="6 7">
    <name type="scientific">Streptosporangium amethystogenes subsp. fukuiense</name>
    <dbReference type="NCBI Taxonomy" id="698418"/>
    <lineage>
        <taxon>Bacteria</taxon>
        <taxon>Bacillati</taxon>
        <taxon>Actinomycetota</taxon>
        <taxon>Actinomycetes</taxon>
        <taxon>Streptosporangiales</taxon>
        <taxon>Streptosporangiaceae</taxon>
        <taxon>Streptosporangium</taxon>
    </lineage>
</organism>
<feature type="domain" description="Carrier" evidence="5">
    <location>
        <begin position="495"/>
        <end position="570"/>
    </location>
</feature>
<dbReference type="InterPro" id="IPR006162">
    <property type="entry name" value="Ppantetheine_attach_site"/>
</dbReference>
<feature type="domain" description="Carrier" evidence="5">
    <location>
        <begin position="1056"/>
        <end position="1131"/>
    </location>
</feature>
<proteinExistence type="predicted"/>
<dbReference type="SUPFAM" id="SSF56801">
    <property type="entry name" value="Acetyl-CoA synthetase-like"/>
    <property type="match status" value="1"/>
</dbReference>
<accession>A0ABW2T754</accession>
<evidence type="ECO:0000256" key="2">
    <source>
        <dbReference type="ARBA" id="ARBA00022450"/>
    </source>
</evidence>
<dbReference type="PROSITE" id="PS00012">
    <property type="entry name" value="PHOSPHOPANTETHEINE"/>
    <property type="match status" value="2"/>
</dbReference>
<evidence type="ECO:0000259" key="5">
    <source>
        <dbReference type="PROSITE" id="PS50075"/>
    </source>
</evidence>
<evidence type="ECO:0000256" key="1">
    <source>
        <dbReference type="ARBA" id="ARBA00001957"/>
    </source>
</evidence>
<dbReference type="Gene3D" id="1.10.1200.10">
    <property type="entry name" value="ACP-like"/>
    <property type="match status" value="2"/>
</dbReference>
<keyword evidence="7" id="KW-1185">Reference proteome</keyword>
<dbReference type="Pfam" id="PF00668">
    <property type="entry name" value="Condensation"/>
    <property type="match status" value="1"/>
</dbReference>
<dbReference type="SUPFAM" id="SSF52777">
    <property type="entry name" value="CoA-dependent acyltransferases"/>
    <property type="match status" value="2"/>
</dbReference>
<dbReference type="InterPro" id="IPR020806">
    <property type="entry name" value="PKS_PP-bd"/>
</dbReference>
<reference evidence="7" key="1">
    <citation type="journal article" date="2019" name="Int. J. Syst. Evol. Microbiol.">
        <title>The Global Catalogue of Microorganisms (GCM) 10K type strain sequencing project: providing services to taxonomists for standard genome sequencing and annotation.</title>
        <authorList>
            <consortium name="The Broad Institute Genomics Platform"/>
            <consortium name="The Broad Institute Genome Sequencing Center for Infectious Disease"/>
            <person name="Wu L."/>
            <person name="Ma J."/>
        </authorList>
    </citation>
    <scope>NUCLEOTIDE SEQUENCE [LARGE SCALE GENOMIC DNA]</scope>
    <source>
        <strain evidence="7">JCM 10083</strain>
    </source>
</reference>
<dbReference type="NCBIfam" id="TIGR01733">
    <property type="entry name" value="AA-adenyl-dom"/>
    <property type="match status" value="1"/>
</dbReference>
<evidence type="ECO:0000256" key="3">
    <source>
        <dbReference type="ARBA" id="ARBA00022553"/>
    </source>
</evidence>
<feature type="compositionally biased region" description="Basic and acidic residues" evidence="4">
    <location>
        <begin position="1023"/>
        <end position="1033"/>
    </location>
</feature>
<dbReference type="Gene3D" id="3.40.50.980">
    <property type="match status" value="2"/>
</dbReference>
<keyword evidence="2" id="KW-0596">Phosphopantetheine</keyword>
<dbReference type="Gene3D" id="3.30.559.30">
    <property type="entry name" value="Nonribosomal peptide synthetase, condensation domain"/>
    <property type="match status" value="1"/>
</dbReference>
<dbReference type="InterPro" id="IPR045851">
    <property type="entry name" value="AMP-bd_C_sf"/>
</dbReference>
<protein>
    <submittedName>
        <fullName evidence="6">Amino acid adenylation domain-containing protein</fullName>
    </submittedName>
</protein>
<dbReference type="RefSeq" id="WP_343964812.1">
    <property type="nucleotide sequence ID" value="NZ_BAAAGK010000025.1"/>
</dbReference>
<feature type="region of interest" description="Disordered" evidence="4">
    <location>
        <begin position="1013"/>
        <end position="1033"/>
    </location>
</feature>
<dbReference type="Pfam" id="PF00501">
    <property type="entry name" value="AMP-binding"/>
    <property type="match status" value="1"/>
</dbReference>
<dbReference type="PANTHER" id="PTHR45527">
    <property type="entry name" value="NONRIBOSOMAL PEPTIDE SYNTHETASE"/>
    <property type="match status" value="1"/>
</dbReference>
<name>A0ABW2T754_9ACTN</name>
<evidence type="ECO:0000256" key="4">
    <source>
        <dbReference type="SAM" id="MobiDB-lite"/>
    </source>
</evidence>
<evidence type="ECO:0000313" key="7">
    <source>
        <dbReference type="Proteomes" id="UP001596514"/>
    </source>
</evidence>
<dbReference type="InterPro" id="IPR023213">
    <property type="entry name" value="CAT-like_dom_sf"/>
</dbReference>
<dbReference type="EMBL" id="JBHTEE010000001">
    <property type="protein sequence ID" value="MFC7603902.1"/>
    <property type="molecule type" value="Genomic_DNA"/>
</dbReference>
<gene>
    <name evidence="6" type="ORF">ACFQVD_27685</name>
</gene>
<dbReference type="InterPro" id="IPR009081">
    <property type="entry name" value="PP-bd_ACP"/>
</dbReference>
<sequence length="1164" mass="125938">MRAAPQAIALITSDGVLTYQALDALSTRLAKRIAGFGAAPESLVGVLADRSVLLVAAQLAVLKTGSAFVPLDPSAPAERLHTMLDDARVVAVVTNSNWSARLTHPDAPPLILVEDLESEDLESEETEGGVLAGGETTRSHLDRLVYTIYTSGSTGRPKGVLVPHGGLVNVVRWHHEEFGITAEDRSALIAGPAFDGSVFWIWTYLTVGASIAVPDADTLGSLTSLRDWVVAQEITACFFPTPVVEALIDLDWPPATKLRIMFTGADRLTRHPPPGLPFRLVNGYGPTECSVMATVAEIPAHAEHTGAPSIGKAIGNVDVYLLDEHLEPVPSGEAGEIYIGGAGVARGYLGRPELTAEVFIPDPFGGSAGARLYKTGDFARTRPDGRLDFIGRADHQVKLRGYRIELGEIEVVLGRHPHVRSATVLLQQDQLVAYVVMSGGTVEELRAFLGAKLPEYMVPARFVPLAEMPLTLNGKVDLRALPSVQVADTVRDSTSPRTPTEAAVAEVWRRVFDLERVGVHDDFFALGGHSLTAMRMAVQLEDVLRRPVQSRIFFEHPTVAAVAREIDGGVQEASRPLVLGSVSEWSPLSPAQQRLWFIDRLVPGSALYNVPTSYTIDGDLDAAALERAVNEIVRRHEPLRTRYDERSGLPVQHVDTWRPVPFVTADLRGLPGERRAELVDADARAPFDLRTGSLLRGLLLRLADDRHELLLTVHHIAFDGWSASVLLTELGELYEAIVTGRPPALPTLTARYADLTAWSSERLQSVAEEQLVFWGGRLARLPDSLELPYDRPRSPARSHRGAKLRRPLPAGLVPTLESVGVQARASLFMVMFAAFQVLLRRYTGRQDIVVGVPVAGRDHPEAERLVGFFTNTLPLRVDLPGDPLFADLLREVRRTALDASANADVPFERIVESLGLGGGAAHNPLVQVLFVMQQEVPAAHAAGIRVAMNGEIDNGCAKFDLLTSVDFPPDGPVLTVEYSTDLFDAETMELFLAHYEEVLRGVAENPLRRISELPPAAGTEQLRGPRAEPADARPHTAVEFEGAHPAPVPGSEVFVAPATALEKVIAMSWGEILGAEEVGLHDDFFTLGGHSLLATRAASALREALDVDVPLKVLFEGPTVAALARTLLDEHGPGLEEAAELFLVVATSSDSDMEVLLREIGKTG</sequence>
<dbReference type="InterPro" id="IPR010071">
    <property type="entry name" value="AA_adenyl_dom"/>
</dbReference>
<dbReference type="Gene3D" id="3.30.300.30">
    <property type="match status" value="1"/>
</dbReference>
<dbReference type="PANTHER" id="PTHR45527:SF1">
    <property type="entry name" value="FATTY ACID SYNTHASE"/>
    <property type="match status" value="1"/>
</dbReference>
<dbReference type="Pfam" id="PF00550">
    <property type="entry name" value="PP-binding"/>
    <property type="match status" value="2"/>
</dbReference>
<dbReference type="InterPro" id="IPR025110">
    <property type="entry name" value="AMP-bd_C"/>
</dbReference>
<dbReference type="Pfam" id="PF13193">
    <property type="entry name" value="AMP-binding_C"/>
    <property type="match status" value="1"/>
</dbReference>
<dbReference type="Proteomes" id="UP001596514">
    <property type="component" value="Unassembled WGS sequence"/>
</dbReference>
<dbReference type="Gene3D" id="2.30.38.10">
    <property type="entry name" value="Luciferase, Domain 3"/>
    <property type="match status" value="1"/>
</dbReference>
<keyword evidence="3" id="KW-0597">Phosphoprotein</keyword>
<comment type="caution">
    <text evidence="6">The sequence shown here is derived from an EMBL/GenBank/DDBJ whole genome shotgun (WGS) entry which is preliminary data.</text>
</comment>
<dbReference type="CDD" id="cd19531">
    <property type="entry name" value="LCL_NRPS-like"/>
    <property type="match status" value="1"/>
</dbReference>
<dbReference type="InterPro" id="IPR001242">
    <property type="entry name" value="Condensation_dom"/>
</dbReference>